<feature type="transmembrane region" description="Helical" evidence="2">
    <location>
        <begin position="66"/>
        <end position="87"/>
    </location>
</feature>
<evidence type="ECO:0008006" key="5">
    <source>
        <dbReference type="Google" id="ProtNLM"/>
    </source>
</evidence>
<dbReference type="InterPro" id="IPR037504">
    <property type="entry name" value="PSI_induc_2"/>
</dbReference>
<evidence type="ECO:0000256" key="2">
    <source>
        <dbReference type="SAM" id="Phobius"/>
    </source>
</evidence>
<keyword evidence="4" id="KW-1185">Reference proteome</keyword>
<name>A0A2C5Y3L2_9HYPO</name>
<dbReference type="GO" id="GO:0005886">
    <property type="term" value="C:plasma membrane"/>
    <property type="evidence" value="ECO:0007669"/>
    <property type="project" value="TreeGrafter"/>
</dbReference>
<evidence type="ECO:0000313" key="4">
    <source>
        <dbReference type="Proteomes" id="UP000226192"/>
    </source>
</evidence>
<organism evidence="3 4">
    <name type="scientific">Ophiocordyceps australis</name>
    <dbReference type="NCBI Taxonomy" id="1399860"/>
    <lineage>
        <taxon>Eukaryota</taxon>
        <taxon>Fungi</taxon>
        <taxon>Dikarya</taxon>
        <taxon>Ascomycota</taxon>
        <taxon>Pezizomycotina</taxon>
        <taxon>Sordariomycetes</taxon>
        <taxon>Hypocreomycetidae</taxon>
        <taxon>Hypocreales</taxon>
        <taxon>Ophiocordycipitaceae</taxon>
        <taxon>Ophiocordyceps</taxon>
    </lineage>
</organism>
<keyword evidence="2" id="KW-1133">Transmembrane helix</keyword>
<keyword evidence="2" id="KW-0472">Membrane</keyword>
<feature type="region of interest" description="Disordered" evidence="1">
    <location>
        <begin position="262"/>
        <end position="306"/>
    </location>
</feature>
<sequence length="456" mass="49696">MPSVDVAMMASRRDQVVQQVRNALLRRSAASLSQRDLLVDAADRVYSVKKAFSSWDNCMKATFCKWPVIAVIIVGSLILIGILWCIIRCACCGLSCCCSCCRCFKCCGNCCGCCDAPGQPKHKYLDEPYLPPNHGYQANAPMQAPFASAPTKQSVFEPPQYAQFDVSKKAGDDSLPQMPSWEGGSSKHVLLEHDEVEMKDLNKPAASTSSLATPSPGLASNMAGEAQSPMGYMAGRNAQALSPGRPSPDYNQHNYGAYASIRPQEYDNPSPSGYGYANVNNTSNSAQDPYSRPYAQPRSPTEMPSEALYSRSHATDAYAMPWQAADSATGPYGQLSHDAAHPMRHAALPDHDMRFESPRAAPTPHGQPRYNDTGYASSRDHLHDAYSSAPARAPEAVWQNNAPFAQSPPESPITNNAGFDFTSGYARPSTRHGESNESQWSPPVQAYPGYKPYQRF</sequence>
<protein>
    <recommendedName>
        <fullName evidence="5">Fibroin-3</fullName>
    </recommendedName>
</protein>
<feature type="region of interest" description="Disordered" evidence="1">
    <location>
        <begin position="204"/>
        <end position="229"/>
    </location>
</feature>
<dbReference type="OrthoDB" id="5401332at2759"/>
<dbReference type="Proteomes" id="UP000226192">
    <property type="component" value="Unassembled WGS sequence"/>
</dbReference>
<feature type="region of interest" description="Disordered" evidence="1">
    <location>
        <begin position="354"/>
        <end position="376"/>
    </location>
</feature>
<dbReference type="AlphaFoldDB" id="A0A2C5Y3L2"/>
<comment type="caution">
    <text evidence="3">The sequence shown here is derived from an EMBL/GenBank/DDBJ whole genome shotgun (WGS) entry which is preliminary data.</text>
</comment>
<keyword evidence="2" id="KW-0812">Transmembrane</keyword>
<feature type="region of interest" description="Disordered" evidence="1">
    <location>
        <begin position="236"/>
        <end position="255"/>
    </location>
</feature>
<dbReference type="EMBL" id="NJET01000100">
    <property type="protein sequence ID" value="PHH61544.1"/>
    <property type="molecule type" value="Genomic_DNA"/>
</dbReference>
<gene>
    <name evidence="3" type="ORF">CDD81_281</name>
</gene>
<dbReference type="PANTHER" id="PTHR40018">
    <property type="entry name" value="[PSI+] INDUCTION PROTEIN 2"/>
    <property type="match status" value="1"/>
</dbReference>
<evidence type="ECO:0000313" key="3">
    <source>
        <dbReference type="EMBL" id="PHH61544.1"/>
    </source>
</evidence>
<evidence type="ECO:0000256" key="1">
    <source>
        <dbReference type="SAM" id="MobiDB-lite"/>
    </source>
</evidence>
<dbReference type="GO" id="GO:0005935">
    <property type="term" value="C:cellular bud neck"/>
    <property type="evidence" value="ECO:0007669"/>
    <property type="project" value="TreeGrafter"/>
</dbReference>
<dbReference type="STRING" id="1399860.A0A2C5Y3L2"/>
<accession>A0A2C5Y3L2</accession>
<feature type="compositionally biased region" description="Low complexity" evidence="1">
    <location>
        <begin position="204"/>
        <end position="216"/>
    </location>
</feature>
<dbReference type="PANTHER" id="PTHR40018:SF1">
    <property type="entry name" value="[PSI+] INDUCTION PROTEIN 2"/>
    <property type="match status" value="1"/>
</dbReference>
<feature type="region of interest" description="Disordered" evidence="1">
    <location>
        <begin position="402"/>
        <end position="456"/>
    </location>
</feature>
<proteinExistence type="predicted"/>
<feature type="compositionally biased region" description="Polar residues" evidence="1">
    <location>
        <begin position="278"/>
        <end position="288"/>
    </location>
</feature>
<reference evidence="3 4" key="1">
    <citation type="submission" date="2017-06" db="EMBL/GenBank/DDBJ databases">
        <title>Ant-infecting Ophiocordyceps genomes reveal a high diversity of potential behavioral manipulation genes and a possible major role for enterotoxins.</title>
        <authorList>
            <person name="De Bekker C."/>
            <person name="Evans H.C."/>
            <person name="Brachmann A."/>
            <person name="Hughes D.P."/>
        </authorList>
    </citation>
    <scope>NUCLEOTIDE SEQUENCE [LARGE SCALE GENOMIC DNA]</scope>
    <source>
        <strain evidence="3 4">Map64</strain>
    </source>
</reference>